<feature type="non-terminal residue" evidence="3">
    <location>
        <position position="1"/>
    </location>
</feature>
<organism evidence="3 4">
    <name type="scientific">Notiomystis cincta</name>
    <dbReference type="NCBI Taxonomy" id="366454"/>
    <lineage>
        <taxon>Eukaryota</taxon>
        <taxon>Metazoa</taxon>
        <taxon>Chordata</taxon>
        <taxon>Craniata</taxon>
        <taxon>Vertebrata</taxon>
        <taxon>Euteleostomi</taxon>
        <taxon>Archelosauria</taxon>
        <taxon>Archosauria</taxon>
        <taxon>Dinosauria</taxon>
        <taxon>Saurischia</taxon>
        <taxon>Theropoda</taxon>
        <taxon>Coelurosauria</taxon>
        <taxon>Aves</taxon>
        <taxon>Neognathae</taxon>
        <taxon>Neoaves</taxon>
        <taxon>Telluraves</taxon>
        <taxon>Australaves</taxon>
        <taxon>Passeriformes</taxon>
        <taxon>Notiomystidae</taxon>
        <taxon>Notiomystis</taxon>
    </lineage>
</organism>
<dbReference type="InterPro" id="IPR036116">
    <property type="entry name" value="FN3_sf"/>
</dbReference>
<evidence type="ECO:0000256" key="1">
    <source>
        <dbReference type="SAM" id="MobiDB-lite"/>
    </source>
</evidence>
<feature type="compositionally biased region" description="Low complexity" evidence="1">
    <location>
        <begin position="659"/>
        <end position="675"/>
    </location>
</feature>
<dbReference type="SUPFAM" id="SSF49265">
    <property type="entry name" value="Fibronectin type III"/>
    <property type="match status" value="1"/>
</dbReference>
<name>A0A7K6VEM1_9PASS</name>
<dbReference type="AlphaFoldDB" id="A0A7K6VEM1"/>
<keyword evidence="4" id="KW-1185">Reference proteome</keyword>
<evidence type="ECO:0000313" key="4">
    <source>
        <dbReference type="Proteomes" id="UP000579558"/>
    </source>
</evidence>
<feature type="region of interest" description="Disordered" evidence="1">
    <location>
        <begin position="605"/>
        <end position="630"/>
    </location>
</feature>
<dbReference type="InterPro" id="IPR003961">
    <property type="entry name" value="FN3_dom"/>
</dbReference>
<gene>
    <name evidence="3" type="primary">Il12rb1</name>
    <name evidence="3" type="ORF">NOTCIN_R04314</name>
</gene>
<feature type="region of interest" description="Disordered" evidence="1">
    <location>
        <begin position="657"/>
        <end position="698"/>
    </location>
</feature>
<feature type="region of interest" description="Disordered" evidence="1">
    <location>
        <begin position="359"/>
        <end position="398"/>
    </location>
</feature>
<dbReference type="PROSITE" id="PS50853">
    <property type="entry name" value="FN3"/>
    <property type="match status" value="1"/>
</dbReference>
<dbReference type="Proteomes" id="UP000579558">
    <property type="component" value="Unassembled WGS sequence"/>
</dbReference>
<evidence type="ECO:0000313" key="3">
    <source>
        <dbReference type="EMBL" id="NWX32686.1"/>
    </source>
</evidence>
<reference evidence="3 4" key="1">
    <citation type="submission" date="2019-09" db="EMBL/GenBank/DDBJ databases">
        <title>Bird 10,000 Genomes (B10K) Project - Family phase.</title>
        <authorList>
            <person name="Zhang G."/>
        </authorList>
    </citation>
    <scope>NUCLEOTIDE SEQUENCE [LARGE SCALE GENOMIC DNA]</scope>
    <source>
        <strain evidence="3">B10K-DU-029-75</strain>
    </source>
</reference>
<proteinExistence type="predicted"/>
<evidence type="ECO:0000259" key="2">
    <source>
        <dbReference type="PROSITE" id="PS50853"/>
    </source>
</evidence>
<feature type="domain" description="Fibronectin type-III" evidence="2">
    <location>
        <begin position="426"/>
        <end position="521"/>
    </location>
</feature>
<accession>A0A7K6VEM1</accession>
<dbReference type="Gene3D" id="2.60.40.10">
    <property type="entry name" value="Immunoglobulins"/>
    <property type="match status" value="2"/>
</dbReference>
<dbReference type="CDD" id="cd00063">
    <property type="entry name" value="FN3"/>
    <property type="match status" value="1"/>
</dbReference>
<dbReference type="OrthoDB" id="8945484at2759"/>
<dbReference type="EMBL" id="VZRX01013683">
    <property type="protein sequence ID" value="NWX32686.1"/>
    <property type="molecule type" value="Genomic_DNA"/>
</dbReference>
<dbReference type="Pfam" id="PF00041">
    <property type="entry name" value="fn3"/>
    <property type="match status" value="1"/>
</dbReference>
<comment type="caution">
    <text evidence="3">The sequence shown here is derived from an EMBL/GenBank/DDBJ whole genome shotgun (WGS) entry which is preliminary data.</text>
</comment>
<feature type="compositionally biased region" description="Acidic residues" evidence="1">
    <location>
        <begin position="678"/>
        <end position="687"/>
    </location>
</feature>
<dbReference type="SMART" id="SM00060">
    <property type="entry name" value="FN3"/>
    <property type="match status" value="2"/>
</dbReference>
<sequence length="725" mass="79318">FEKYKVCRRFEVGTVTTYSPPHHQVYIFDSAVAWVEARWGSQVHRTPNHTLHLSETGECPWERAGSQHRTQNCQTTPNHLIFPVKLDPPPTGMPFSKTGGQLKVRLPQPQCHGLEQPPQWEARFWRVGDSSWTQVKMLFAGAGMTCALGVNGTFVVQLRHKPPSRKSYWSDWSSNISVPEEILESPVLSHQLSELGRDGQRVLRLSWQVQWHPWGLSWVSLTISSPESPPFPPQPVLKEQRDVTYKLNVHMLACGCAESDEEDAVVLGWDVTEHNLTLSGAEYEILLAAVNAAGPGPAQQLRVPAEQRADLSFKEISVAGSSVTAEWEAPVPGDAFCFEQQKLPEPPKRGVCTQQGFRANSSHVQRGKERPKPCAAPPEGLRGSQSTPGSSPGALEAPGCHRLAVHGWDEERGWATFALWHRYLSNDSGAVPINISAGDTAAVLQWKPSPRAACPGALAKYLICRGADGDNATYSEVDATASNYTLQNLQPGTAYRVGVLEVTEDSEGTCSAWWHFQTRALGPQGAAWRGKLKYLGISLGLPVAALIYHLSKKRARRLLFPPLPKPVGTKAIQFSGDMSQGQPRTGLLEPSERFNAAELLLTEPDPSEETADSGTQTAVPHPDVSQPGPALEKPAAVLVSPPGCAEELPFAYRRQHLLSPEGSPPSGSTSCSGHPPGEEEEEEEEEEGRQGLHQPLIPIALLISDKPIIIRDEEGWEPSPEKSVP</sequence>
<feature type="non-terminal residue" evidence="3">
    <location>
        <position position="725"/>
    </location>
</feature>
<protein>
    <submittedName>
        <fullName evidence="3">I12R1 protein</fullName>
    </submittedName>
</protein>
<dbReference type="InterPro" id="IPR013783">
    <property type="entry name" value="Ig-like_fold"/>
</dbReference>